<evidence type="ECO:0000259" key="8">
    <source>
        <dbReference type="Pfam" id="PF00248"/>
    </source>
</evidence>
<dbReference type="EMBL" id="MT318074">
    <property type="protein sequence ID" value="QLI61988.1"/>
    <property type="molecule type" value="mRNA"/>
</dbReference>
<dbReference type="InterPro" id="IPR023210">
    <property type="entry name" value="NADP_OxRdtase_dom"/>
</dbReference>
<evidence type="ECO:0000256" key="3">
    <source>
        <dbReference type="ARBA" id="ARBA00023002"/>
    </source>
</evidence>
<evidence type="ECO:0000313" key="9">
    <source>
        <dbReference type="EMBL" id="QLI61988.1"/>
    </source>
</evidence>
<dbReference type="InterPro" id="IPR036812">
    <property type="entry name" value="NAD(P)_OxRdtase_dom_sf"/>
</dbReference>
<dbReference type="GO" id="GO:0016491">
    <property type="term" value="F:oxidoreductase activity"/>
    <property type="evidence" value="ECO:0007669"/>
    <property type="project" value="UniProtKB-KW"/>
</dbReference>
<keyword evidence="3" id="KW-0560">Oxidoreductase</keyword>
<dbReference type="PRINTS" id="PR00069">
    <property type="entry name" value="ALDKETRDTASE"/>
</dbReference>
<sequence>MASLMILSVFGFGFNVVMATQAPTVVLNDGNKIPMVALGTGRGTAKESESVDEVRKAVFWAIEAGYRHIDTAAIYDDEPQVGQGIADAIAKGIVKREELFVTTKLWNDRHARERVIPSLKESLARLALDYVDLYLIHFPIATKADGSRDDIDYLETWQGMEEAKELGLAKSIGVSNFNCTQIDRLIANSKIKPAVNQIEVNPTLTQEPLVSHCQKLGVVVMAYSPFGFMVTRKHDHTPPPRADDPNLVKIAEKYGKTTGQIVLRYLIDRELIPVPKSTNKERIAQNIALFEFQLTADEIASINKFNKDIRVINPKGWKDYPNYPFERE</sequence>
<dbReference type="Gene3D" id="3.20.20.100">
    <property type="entry name" value="NADP-dependent oxidoreductase domain"/>
    <property type="match status" value="1"/>
</dbReference>
<dbReference type="AlphaFoldDB" id="A0A7D5YVD6"/>
<dbReference type="InterPro" id="IPR044488">
    <property type="entry name" value="AKR2E"/>
</dbReference>
<evidence type="ECO:0000256" key="5">
    <source>
        <dbReference type="PIRSR" id="PIRSR000097-2"/>
    </source>
</evidence>
<organism evidence="9">
    <name type="scientific">Streltzoviella insularis</name>
    <dbReference type="NCBI Taxonomy" id="1206366"/>
    <lineage>
        <taxon>Eukaryota</taxon>
        <taxon>Metazoa</taxon>
        <taxon>Ecdysozoa</taxon>
        <taxon>Arthropoda</taxon>
        <taxon>Hexapoda</taxon>
        <taxon>Insecta</taxon>
        <taxon>Pterygota</taxon>
        <taxon>Neoptera</taxon>
        <taxon>Endopterygota</taxon>
        <taxon>Lepidoptera</taxon>
        <taxon>Glossata</taxon>
        <taxon>Ditrysia</taxon>
        <taxon>Cossoidea</taxon>
        <taxon>Cossidae</taxon>
        <taxon>Cossinae</taxon>
        <taxon>Streltzoviella</taxon>
    </lineage>
</organism>
<dbReference type="InterPro" id="IPR018170">
    <property type="entry name" value="Aldo/ket_reductase_CS"/>
</dbReference>
<feature type="chain" id="PRO_5028408024" evidence="7">
    <location>
        <begin position="20"/>
        <end position="328"/>
    </location>
</feature>
<dbReference type="SUPFAM" id="SSF51430">
    <property type="entry name" value="NAD(P)-linked oxidoreductase"/>
    <property type="match status" value="1"/>
</dbReference>
<feature type="binding site" evidence="5">
    <location>
        <position position="137"/>
    </location>
    <ligand>
        <name>substrate</name>
    </ligand>
</feature>
<keyword evidence="7" id="KW-0732">Signal</keyword>
<reference evidence="9" key="2">
    <citation type="submission" date="2020-04" db="EMBL/GenBank/DDBJ databases">
        <authorList>
            <person name="Yang Y."/>
        </authorList>
    </citation>
    <scope>NUCLEOTIDE SEQUENCE</scope>
</reference>
<evidence type="ECO:0000256" key="6">
    <source>
        <dbReference type="PIRSR" id="PIRSR000097-3"/>
    </source>
</evidence>
<feature type="domain" description="NADP-dependent oxidoreductase" evidence="8">
    <location>
        <begin position="38"/>
        <end position="306"/>
    </location>
</feature>
<dbReference type="PROSITE" id="PS00063">
    <property type="entry name" value="ALDOKETO_REDUCTASE_3"/>
    <property type="match status" value="1"/>
</dbReference>
<feature type="active site" description="Proton donor" evidence="4">
    <location>
        <position position="75"/>
    </location>
</feature>
<evidence type="ECO:0000256" key="7">
    <source>
        <dbReference type="SAM" id="SignalP"/>
    </source>
</evidence>
<proteinExistence type="evidence at transcript level"/>
<accession>A0A7D5YVD6</accession>
<dbReference type="PROSITE" id="PS00062">
    <property type="entry name" value="ALDOKETO_REDUCTASE_2"/>
    <property type="match status" value="1"/>
</dbReference>
<reference evidence="9" key="1">
    <citation type="journal article" date="2020" name="PLoS ONE">
        <title>Identification of putative Type-I sex pheromone biosynthesis-related genes expressed in the female pheromone gland of Streltzoviella insularis.</title>
        <authorList>
            <person name="Yang Y"/>
            <person name="Tao J Zong.S."/>
        </authorList>
    </citation>
    <scope>NUCLEOTIDE SEQUENCE</scope>
</reference>
<feature type="site" description="Lowers pKa of active site Tyr" evidence="6">
    <location>
        <position position="104"/>
    </location>
</feature>
<dbReference type="CDD" id="cd19116">
    <property type="entry name" value="AKR_AKR2E1-5"/>
    <property type="match status" value="1"/>
</dbReference>
<dbReference type="PROSITE" id="PS00798">
    <property type="entry name" value="ALDOKETO_REDUCTASE_1"/>
    <property type="match status" value="1"/>
</dbReference>
<dbReference type="PANTHER" id="PTHR11732">
    <property type="entry name" value="ALDO/KETO REDUCTASE"/>
    <property type="match status" value="1"/>
</dbReference>
<protein>
    <submittedName>
        <fullName evidence="9">Aldehyde reductase 5</fullName>
    </submittedName>
</protein>
<dbReference type="PIRSF" id="PIRSF000097">
    <property type="entry name" value="AKR"/>
    <property type="match status" value="1"/>
</dbReference>
<comment type="similarity">
    <text evidence="1">Belongs to the aldo/keto reductase family.</text>
</comment>
<keyword evidence="2" id="KW-0521">NADP</keyword>
<evidence type="ECO:0000256" key="4">
    <source>
        <dbReference type="PIRSR" id="PIRSR000097-1"/>
    </source>
</evidence>
<evidence type="ECO:0000256" key="1">
    <source>
        <dbReference type="ARBA" id="ARBA00007905"/>
    </source>
</evidence>
<dbReference type="InterPro" id="IPR020471">
    <property type="entry name" value="AKR"/>
</dbReference>
<feature type="signal peptide" evidence="7">
    <location>
        <begin position="1"/>
        <end position="19"/>
    </location>
</feature>
<dbReference type="FunFam" id="3.20.20.100:FF:000006">
    <property type="entry name" value="Aldo-keto reductase family 1 member A1"/>
    <property type="match status" value="1"/>
</dbReference>
<name>A0A7D5YVD6_9NEOP</name>
<dbReference type="Pfam" id="PF00248">
    <property type="entry name" value="Aldo_ket_red"/>
    <property type="match status" value="1"/>
</dbReference>
<evidence type="ECO:0000256" key="2">
    <source>
        <dbReference type="ARBA" id="ARBA00022857"/>
    </source>
</evidence>